<protein>
    <submittedName>
        <fullName evidence="2">Uncharacterized protein</fullName>
    </submittedName>
</protein>
<accession>A0A0G3X5Y6</accession>
<evidence type="ECO:0000313" key="3">
    <source>
        <dbReference type="Proteomes" id="UP000037643"/>
    </source>
</evidence>
<name>A0A0G3X5Y6_9SPHN</name>
<dbReference type="STRING" id="543877.AM2010_887"/>
<dbReference type="RefSeq" id="WP_047806055.1">
    <property type="nucleotide sequence ID" value="NZ_CP011805.1"/>
</dbReference>
<sequence length="191" mass="21044">MTEHILRQWAAESAEARFTPDRELAGKQTDFHRRVRRRNVIEYIAGSLVIAVFAWTAWLTAQAGEIVITLGWLCGIVGIAVVMTNLYHRAGNLPHRPEADCRSHLRAQFEHQRQALASVPRWYLAPLIPGVVLIIAGSVLPVAREAGWLAALAAGAAPTAIVVGLFGAVAWLNRRTARMLEREIEALDTLA</sequence>
<dbReference type="PATRIC" id="fig|543877.4.peg.896"/>
<keyword evidence="1" id="KW-0472">Membrane</keyword>
<proteinExistence type="predicted"/>
<keyword evidence="3" id="KW-1185">Reference proteome</keyword>
<dbReference type="KEGG" id="amx:AM2010_887"/>
<keyword evidence="1" id="KW-1133">Transmembrane helix</keyword>
<dbReference type="AlphaFoldDB" id="A0A0G3X5Y6"/>
<dbReference type="Proteomes" id="UP000037643">
    <property type="component" value="Chromosome"/>
</dbReference>
<feature type="transmembrane region" description="Helical" evidence="1">
    <location>
        <begin position="66"/>
        <end position="87"/>
    </location>
</feature>
<dbReference type="OrthoDB" id="8777999at2"/>
<organism evidence="2 3">
    <name type="scientific">Pelagerythrobacter marensis</name>
    <dbReference type="NCBI Taxonomy" id="543877"/>
    <lineage>
        <taxon>Bacteria</taxon>
        <taxon>Pseudomonadati</taxon>
        <taxon>Pseudomonadota</taxon>
        <taxon>Alphaproteobacteria</taxon>
        <taxon>Sphingomonadales</taxon>
        <taxon>Erythrobacteraceae</taxon>
        <taxon>Pelagerythrobacter</taxon>
    </lineage>
</organism>
<evidence type="ECO:0000313" key="2">
    <source>
        <dbReference type="EMBL" id="AKM06965.1"/>
    </source>
</evidence>
<reference evidence="2 3" key="1">
    <citation type="submission" date="2015-06" db="EMBL/GenBank/DDBJ databases">
        <authorList>
            <person name="Kim K.M."/>
        </authorList>
    </citation>
    <scope>NUCLEOTIDE SEQUENCE [LARGE SCALE GENOMIC DNA]</scope>
    <source>
        <strain evidence="2 3">KCTC 22370</strain>
    </source>
</reference>
<feature type="transmembrane region" description="Helical" evidence="1">
    <location>
        <begin position="40"/>
        <end position="60"/>
    </location>
</feature>
<gene>
    <name evidence="2" type="ORF">AM2010_887</name>
</gene>
<evidence type="ECO:0000256" key="1">
    <source>
        <dbReference type="SAM" id="Phobius"/>
    </source>
</evidence>
<feature type="transmembrane region" description="Helical" evidence="1">
    <location>
        <begin position="148"/>
        <end position="172"/>
    </location>
</feature>
<keyword evidence="1" id="KW-0812">Transmembrane</keyword>
<feature type="transmembrane region" description="Helical" evidence="1">
    <location>
        <begin position="122"/>
        <end position="142"/>
    </location>
</feature>
<dbReference type="EMBL" id="CP011805">
    <property type="protein sequence ID" value="AKM06965.1"/>
    <property type="molecule type" value="Genomic_DNA"/>
</dbReference>